<evidence type="ECO:0000313" key="2">
    <source>
        <dbReference type="EMBL" id="KAA3466297.1"/>
    </source>
</evidence>
<dbReference type="Proteomes" id="UP000325315">
    <property type="component" value="Unassembled WGS sequence"/>
</dbReference>
<proteinExistence type="predicted"/>
<dbReference type="AlphaFoldDB" id="A0A5B6VAZ1"/>
<evidence type="ECO:0000313" key="3">
    <source>
        <dbReference type="Proteomes" id="UP000325315"/>
    </source>
</evidence>
<gene>
    <name evidence="2" type="ORF">EPI10_001396</name>
</gene>
<dbReference type="EMBL" id="SMMG02000007">
    <property type="protein sequence ID" value="KAA3466297.1"/>
    <property type="molecule type" value="Genomic_DNA"/>
</dbReference>
<keyword evidence="3" id="KW-1185">Reference proteome</keyword>
<comment type="caution">
    <text evidence="2">The sequence shown here is derived from an EMBL/GenBank/DDBJ whole genome shotgun (WGS) entry which is preliminary data.</text>
</comment>
<sequence>MSLLSSSRRGSYRRHQLMPNLESSETVGTIPAKIGSHTLTVGDDVLSQAMVRLLERVTGTHSGYGNQGGDKLFRGIARVTPIVSEYWLEATEHIMNDINCTHVQKLRSVVSLLQDEAYQWWLTVEQSTQLDQIT</sequence>
<name>A0A5B6VAZ1_9ROSI</name>
<evidence type="ECO:0000256" key="1">
    <source>
        <dbReference type="SAM" id="MobiDB-lite"/>
    </source>
</evidence>
<dbReference type="OrthoDB" id="1936908at2759"/>
<accession>A0A5B6VAZ1</accession>
<reference evidence="3" key="1">
    <citation type="journal article" date="2019" name="Plant Biotechnol. J.">
        <title>Genome sequencing of the Australian wild diploid species Gossypium australe highlights disease resistance and delayed gland morphogenesis.</title>
        <authorList>
            <person name="Cai Y."/>
            <person name="Cai X."/>
            <person name="Wang Q."/>
            <person name="Wang P."/>
            <person name="Zhang Y."/>
            <person name="Cai C."/>
            <person name="Xu Y."/>
            <person name="Wang K."/>
            <person name="Zhou Z."/>
            <person name="Wang C."/>
            <person name="Geng S."/>
            <person name="Li B."/>
            <person name="Dong Q."/>
            <person name="Hou Y."/>
            <person name="Wang H."/>
            <person name="Ai P."/>
            <person name="Liu Z."/>
            <person name="Yi F."/>
            <person name="Sun M."/>
            <person name="An G."/>
            <person name="Cheng J."/>
            <person name="Zhang Y."/>
            <person name="Shi Q."/>
            <person name="Xie Y."/>
            <person name="Shi X."/>
            <person name="Chang Y."/>
            <person name="Huang F."/>
            <person name="Chen Y."/>
            <person name="Hong S."/>
            <person name="Mi L."/>
            <person name="Sun Q."/>
            <person name="Zhang L."/>
            <person name="Zhou B."/>
            <person name="Peng R."/>
            <person name="Zhang X."/>
            <person name="Liu F."/>
        </authorList>
    </citation>
    <scope>NUCLEOTIDE SEQUENCE [LARGE SCALE GENOMIC DNA]</scope>
    <source>
        <strain evidence="3">cv. PA1801</strain>
    </source>
</reference>
<feature type="region of interest" description="Disordered" evidence="1">
    <location>
        <begin position="1"/>
        <end position="24"/>
    </location>
</feature>
<organism evidence="2 3">
    <name type="scientific">Gossypium australe</name>
    <dbReference type="NCBI Taxonomy" id="47621"/>
    <lineage>
        <taxon>Eukaryota</taxon>
        <taxon>Viridiplantae</taxon>
        <taxon>Streptophyta</taxon>
        <taxon>Embryophyta</taxon>
        <taxon>Tracheophyta</taxon>
        <taxon>Spermatophyta</taxon>
        <taxon>Magnoliopsida</taxon>
        <taxon>eudicotyledons</taxon>
        <taxon>Gunneridae</taxon>
        <taxon>Pentapetalae</taxon>
        <taxon>rosids</taxon>
        <taxon>malvids</taxon>
        <taxon>Malvales</taxon>
        <taxon>Malvaceae</taxon>
        <taxon>Malvoideae</taxon>
        <taxon>Gossypium</taxon>
    </lineage>
</organism>
<protein>
    <submittedName>
        <fullName evidence="2">1-phosphatidylinositol-4,5-bisphosphate phosphodiesterase beta-2</fullName>
    </submittedName>
</protein>